<name>A0A423W9P5_CYTCH</name>
<feature type="compositionally biased region" description="Basic residues" evidence="1">
    <location>
        <begin position="92"/>
        <end position="102"/>
    </location>
</feature>
<accession>A0A423W9P5</accession>
<evidence type="ECO:0000259" key="2">
    <source>
        <dbReference type="SMART" id="SM00731"/>
    </source>
</evidence>
<dbReference type="InterPro" id="IPR035240">
    <property type="entry name" value="SprT_Zn_ribbon"/>
</dbReference>
<protein>
    <recommendedName>
        <fullName evidence="2">SprT-like domain-containing protein</fullName>
    </recommendedName>
</protein>
<dbReference type="Pfam" id="PF10263">
    <property type="entry name" value="SprT-like"/>
    <property type="match status" value="1"/>
</dbReference>
<dbReference type="PANTHER" id="PTHR23099">
    <property type="entry name" value="TRANSCRIPTIONAL REGULATOR"/>
    <property type="match status" value="1"/>
</dbReference>
<dbReference type="InterPro" id="IPR036910">
    <property type="entry name" value="HMG_box_dom_sf"/>
</dbReference>
<dbReference type="CDD" id="cd00084">
    <property type="entry name" value="HMG-box_SF"/>
    <property type="match status" value="1"/>
</dbReference>
<dbReference type="PANTHER" id="PTHR23099:SF0">
    <property type="entry name" value="GERM CELL NUCLEAR ACIDIC PROTEIN"/>
    <property type="match status" value="1"/>
</dbReference>
<feature type="region of interest" description="Disordered" evidence="1">
    <location>
        <begin position="1"/>
        <end position="297"/>
    </location>
</feature>
<evidence type="ECO:0000313" key="3">
    <source>
        <dbReference type="EMBL" id="ROW00067.1"/>
    </source>
</evidence>
<feature type="compositionally biased region" description="Basic and acidic residues" evidence="1">
    <location>
        <begin position="580"/>
        <end position="589"/>
    </location>
</feature>
<feature type="compositionally biased region" description="Acidic residues" evidence="1">
    <location>
        <begin position="114"/>
        <end position="138"/>
    </location>
</feature>
<keyword evidence="4" id="KW-1185">Reference proteome</keyword>
<dbReference type="Proteomes" id="UP000284375">
    <property type="component" value="Unassembled WGS sequence"/>
</dbReference>
<dbReference type="GO" id="GO:0006950">
    <property type="term" value="P:response to stress"/>
    <property type="evidence" value="ECO:0007669"/>
    <property type="project" value="UniProtKB-ARBA"/>
</dbReference>
<organism evidence="3 4">
    <name type="scientific">Cytospora chrysosperma</name>
    <name type="common">Cytospora canker fungus</name>
    <name type="synonym">Sphaeria chrysosperma</name>
    <dbReference type="NCBI Taxonomy" id="252740"/>
    <lineage>
        <taxon>Eukaryota</taxon>
        <taxon>Fungi</taxon>
        <taxon>Dikarya</taxon>
        <taxon>Ascomycota</taxon>
        <taxon>Pezizomycotina</taxon>
        <taxon>Sordariomycetes</taxon>
        <taxon>Sordariomycetidae</taxon>
        <taxon>Diaporthales</taxon>
        <taxon>Cytosporaceae</taxon>
        <taxon>Cytospora</taxon>
    </lineage>
</organism>
<dbReference type="GO" id="GO:0005634">
    <property type="term" value="C:nucleus"/>
    <property type="evidence" value="ECO:0007669"/>
    <property type="project" value="TreeGrafter"/>
</dbReference>
<feature type="domain" description="SprT-like" evidence="2">
    <location>
        <begin position="357"/>
        <end position="531"/>
    </location>
</feature>
<feature type="region of interest" description="Disordered" evidence="1">
    <location>
        <begin position="580"/>
        <end position="618"/>
    </location>
</feature>
<dbReference type="Gene3D" id="1.10.30.10">
    <property type="entry name" value="High mobility group box domain"/>
    <property type="match status" value="1"/>
</dbReference>
<dbReference type="EMBL" id="LJZO01000009">
    <property type="protein sequence ID" value="ROW00067.1"/>
    <property type="molecule type" value="Genomic_DNA"/>
</dbReference>
<dbReference type="SUPFAM" id="SSF47095">
    <property type="entry name" value="HMG-box"/>
    <property type="match status" value="1"/>
</dbReference>
<feature type="compositionally biased region" description="Low complexity" evidence="1">
    <location>
        <begin position="162"/>
        <end position="172"/>
    </location>
</feature>
<feature type="compositionally biased region" description="Basic and acidic residues" evidence="1">
    <location>
        <begin position="198"/>
        <end position="209"/>
    </location>
</feature>
<sequence length="637" mass="70829">MARQARGRRIIDDSSDDEFPDIRQIGSFQTKGSKEVPSPPARPAGESASKGMVRRRKLGPISDNAVLRPAMARETSGTIFDDDDAGREKPTKPRRIQLRARKTTPVARSLEIGDSSEADSAQEETIIEDFSCDDESDFEASQGSESEEDNPAAGLFSERYPPRSSIRPRGGPKAMKVDGARKRSPSPSSQLLGEANEAFERSDTQESRSSRGAKSKGRTAPKNAEGSRSITPTDLAGPFTKFKTYELQPPRSKESSSYNKRPTTPTSPPPEPKYKGLASPSKKINRIPTTPHHPQTDTFWNQEFIDEWNDEHSPKKQLFLPPASQQSPAKKKSPAKKAPSQAAVARAAKKAFEQSKHELAEAFLRELDERITGGRISEMSAETGGIRIEWTNRLNTTAGRANWRRETTRRLKDGAVTYRHHASVELAEKVIDDEHRLLNVVAHEFCHLANFMVSGVTGSPHGREFKAWAARVTRAFGEARGVEVTTKHSYDIDFKYVWECAACGLEFKRHSRSINTDRHRCGACKGELRQTRPVPRDRPARESEYQRFMREQMKVIRLENPGSPQKDIMKLVASRWSQREKENKAKVDAGDDETLGSGASSLSSSQVLGGGGREKKVEGVTKSIRRLTLIDLTDLAA</sequence>
<dbReference type="STRING" id="252740.A0A423W9P5"/>
<dbReference type="Pfam" id="PF17283">
    <property type="entry name" value="Zn_ribbon_SprT"/>
    <property type="match status" value="1"/>
</dbReference>
<evidence type="ECO:0000256" key="1">
    <source>
        <dbReference type="SAM" id="MobiDB-lite"/>
    </source>
</evidence>
<proteinExistence type="predicted"/>
<reference evidence="3 4" key="1">
    <citation type="submission" date="2015-09" db="EMBL/GenBank/DDBJ databases">
        <title>Host preference determinants of Valsa canker pathogens revealed by comparative genomics.</title>
        <authorList>
            <person name="Yin Z."/>
            <person name="Huang L."/>
        </authorList>
    </citation>
    <scope>NUCLEOTIDE SEQUENCE [LARGE SCALE GENOMIC DNA]</scope>
    <source>
        <strain evidence="3 4">YSFL</strain>
    </source>
</reference>
<feature type="region of interest" description="Disordered" evidence="1">
    <location>
        <begin position="314"/>
        <end position="343"/>
    </location>
</feature>
<dbReference type="AlphaFoldDB" id="A0A423W9P5"/>
<feature type="compositionally biased region" description="Low complexity" evidence="1">
    <location>
        <begin position="595"/>
        <end position="607"/>
    </location>
</feature>
<gene>
    <name evidence="3" type="ORF">VSDG_03511</name>
</gene>
<comment type="caution">
    <text evidence="3">The sequence shown here is derived from an EMBL/GenBank/DDBJ whole genome shotgun (WGS) entry which is preliminary data.</text>
</comment>
<dbReference type="OrthoDB" id="20772at2759"/>
<dbReference type="InterPro" id="IPR006640">
    <property type="entry name" value="SprT-like_domain"/>
</dbReference>
<evidence type="ECO:0000313" key="4">
    <source>
        <dbReference type="Proteomes" id="UP000284375"/>
    </source>
</evidence>
<dbReference type="SMART" id="SM00731">
    <property type="entry name" value="SprT"/>
    <property type="match status" value="1"/>
</dbReference>